<keyword evidence="7" id="KW-1185">Reference proteome</keyword>
<feature type="region of interest" description="Disordered" evidence="4">
    <location>
        <begin position="557"/>
        <end position="889"/>
    </location>
</feature>
<feature type="domain" description="Alpha-type protein kinase" evidence="5">
    <location>
        <begin position="978"/>
        <end position="1198"/>
    </location>
</feature>
<evidence type="ECO:0000256" key="2">
    <source>
        <dbReference type="ARBA" id="ARBA00022679"/>
    </source>
</evidence>
<evidence type="ECO:0000256" key="4">
    <source>
        <dbReference type="SAM" id="MobiDB-lite"/>
    </source>
</evidence>
<evidence type="ECO:0000256" key="1">
    <source>
        <dbReference type="ARBA" id="ARBA00022527"/>
    </source>
</evidence>
<comment type="caution">
    <text evidence="6">The sequence shown here is derived from an EMBL/GenBank/DDBJ whole genome shotgun (WGS) entry which is preliminary data.</text>
</comment>
<name>A0A7J7QU52_MYOMY</name>
<dbReference type="EMBL" id="JABWUV010000056">
    <property type="protein sequence ID" value="KAF6267366.1"/>
    <property type="molecule type" value="Genomic_DNA"/>
</dbReference>
<dbReference type="InterPro" id="IPR011009">
    <property type="entry name" value="Kinase-like_dom_sf"/>
</dbReference>
<keyword evidence="1" id="KW-0723">Serine/threonine-protein kinase</keyword>
<dbReference type="PANTHER" id="PTHR46747">
    <property type="entry name" value="ALPHA-PROTEIN KINASE 1"/>
    <property type="match status" value="1"/>
</dbReference>
<accession>A0A7J7QU52</accession>
<evidence type="ECO:0000259" key="5">
    <source>
        <dbReference type="PROSITE" id="PS51158"/>
    </source>
</evidence>
<protein>
    <submittedName>
        <fullName evidence="6">Alpha kinase 1</fullName>
    </submittedName>
</protein>
<dbReference type="PANTHER" id="PTHR46747:SF1">
    <property type="entry name" value="ALPHA-PROTEIN KINASE 1"/>
    <property type="match status" value="1"/>
</dbReference>
<evidence type="ECO:0000313" key="7">
    <source>
        <dbReference type="Proteomes" id="UP000527355"/>
    </source>
</evidence>
<dbReference type="GO" id="GO:0004674">
    <property type="term" value="F:protein serine/threonine kinase activity"/>
    <property type="evidence" value="ECO:0007669"/>
    <property type="project" value="UniProtKB-KW"/>
</dbReference>
<feature type="compositionally biased region" description="Low complexity" evidence="4">
    <location>
        <begin position="567"/>
        <end position="589"/>
    </location>
</feature>
<dbReference type="Gene3D" id="3.20.200.10">
    <property type="entry name" value="MHCK/EF2 kinase"/>
    <property type="match status" value="1"/>
</dbReference>
<dbReference type="Pfam" id="PF02816">
    <property type="entry name" value="Alpha_kinase"/>
    <property type="match status" value="1"/>
</dbReference>
<dbReference type="AlphaFoldDB" id="A0A7J7QU52"/>
<dbReference type="GO" id="GO:0045087">
    <property type="term" value="P:innate immune response"/>
    <property type="evidence" value="ECO:0007669"/>
    <property type="project" value="TreeGrafter"/>
</dbReference>
<dbReference type="OrthoDB" id="301415at2759"/>
<dbReference type="Proteomes" id="UP000527355">
    <property type="component" value="Unassembled WGS sequence"/>
</dbReference>
<reference evidence="6 7" key="1">
    <citation type="journal article" date="2020" name="Nature">
        <title>Six reference-quality genomes reveal evolution of bat adaptations.</title>
        <authorList>
            <person name="Jebb D."/>
            <person name="Huang Z."/>
            <person name="Pippel M."/>
            <person name="Hughes G.M."/>
            <person name="Lavrichenko K."/>
            <person name="Devanna P."/>
            <person name="Winkler S."/>
            <person name="Jermiin L.S."/>
            <person name="Skirmuntt E.C."/>
            <person name="Katzourakis A."/>
            <person name="Burkitt-Gray L."/>
            <person name="Ray D.A."/>
            <person name="Sullivan K.A.M."/>
            <person name="Roscito J.G."/>
            <person name="Kirilenko B.M."/>
            <person name="Davalos L.M."/>
            <person name="Corthals A.P."/>
            <person name="Power M.L."/>
            <person name="Jones G."/>
            <person name="Ransome R.D."/>
            <person name="Dechmann D.K.N."/>
            <person name="Locatelli A.G."/>
            <person name="Puechmaille S.J."/>
            <person name="Fedrigo O."/>
            <person name="Jarvis E.D."/>
            <person name="Hiller M."/>
            <person name="Vernes S.C."/>
            <person name="Myers E.W."/>
            <person name="Teeling E.C."/>
        </authorList>
    </citation>
    <scope>NUCLEOTIDE SEQUENCE [LARGE SCALE GENOMIC DNA]</scope>
    <source>
        <strain evidence="6">MMyoMyo1</strain>
        <tissue evidence="6">Flight muscle</tissue>
    </source>
</reference>
<proteinExistence type="predicted"/>
<keyword evidence="2" id="KW-0808">Transferase</keyword>
<feature type="region of interest" description="Disordered" evidence="4">
    <location>
        <begin position="25"/>
        <end position="44"/>
    </location>
</feature>
<evidence type="ECO:0000256" key="3">
    <source>
        <dbReference type="ARBA" id="ARBA00022777"/>
    </source>
</evidence>
<sequence>MDSPGAVAAHLQECLHLLQQLAAAPGAPAREQRRDKDPPHGAALPGELRTLLQEAKNMAWPFVPEKWQYKPAAGPEDKANLQDLVGAGLQQLLVSLKAAILDGDGATAAAVLFLSDRLLYGLDASRPLLRVAKALHRRWPSTPLAPQLVIRQARVALNAGKLLKAEVILSSLISNKGATGSWLYRHESDRVLVQSVCVQIRGQILQKLGMWYEAAELIRASIVGYLTLPQPDRKGISTSLGILADVFVAMSEHDYEKFKNNPHAALGLTQDCAHRLLSAAEACKLAAAFSPYTPLFVLTAMNIRGTCLLSYTSASACPPGMRAAYLGDAREAFEIGLLTRRGDEPVPGRQELHSFLRAALGLCTVHRRLHGDTGPGRAARRLCREAMGKLYTFGAAAAAPERAALSGEIMRGIAQVKDLLQAQSFPSLEDGAYVPAGFTCGLDRPLLLGRVDFQAVLQAHAQHHTSVCGVFESICGNKKNEQKAPDTGVCITALSTDTRGTDSVSAEGGPCLQTGRGLSPSQAATRSLEAPQRAGRRDWIHSDAFPASLDPDVETEAALRGHGGGDAAPSGSGSSSPWSRLSGCSSSSSWEEVDAHMDNRSPRRAPGRERPVDTRGPAAGMGEPGSRGDSAAVRALSSELRGLSFPAPEDGPSESSPSHTPLAACPPGSTVGDHVAPGAGLEEGGPEARRAGRATGPGGTSAHPGPSLGSASGSSGSRGPQSAATQPSFQAEETLEITDEFPAVGGDAAHRSGEEPGAGRTPGAGPAFKGSPSRGTPEEAVESHGVLGDSLGASPAMARHPAMSPWPVQYPESGHSGGPVQEEEVDPDASTVDEGGQLLDPTGPRGCPRPCAPRPPPASGSQEACTTTEEGNQPVQLSLSGSGSSGSSWGSWWRLPTASRGSSEGGEPWSFLNSSGSSFGSLAGETRQETLEACTLQPHDLEQLLAGVTHDWLLQRLKGTGVFRPSRLHQAYDALLLKYSKKSELWTAQETAVYLGDYLEVTKKGRQRNAFWVHYLHQEETLGRYVGKAYKEPKALWLHFSDVERQATAQHYVTEFNKRLYEQQIPTQIFYVPSAVLLILEGEAIKGCVSVEPYILGEFVKLSNNTQVVKTEYKATEYGLAYGHFSYEFSNHRDVVVDLQGWVTGDGKGLLYLTDPQIHSLGRREVTTNFGRRGISYFFNHQHAQCNEICRRLSLTRPPTETRNHS</sequence>
<feature type="compositionally biased region" description="Low complexity" evidence="4">
    <location>
        <begin position="758"/>
        <end position="767"/>
    </location>
</feature>
<feature type="compositionally biased region" description="Basic and acidic residues" evidence="4">
    <location>
        <begin position="30"/>
        <end position="39"/>
    </location>
</feature>
<feature type="compositionally biased region" description="Polar residues" evidence="4">
    <location>
        <begin position="862"/>
        <end position="876"/>
    </location>
</feature>
<dbReference type="SUPFAM" id="SSF56112">
    <property type="entry name" value="Protein kinase-like (PK-like)"/>
    <property type="match status" value="1"/>
</dbReference>
<dbReference type="InterPro" id="IPR043529">
    <property type="entry name" value="ALPK1"/>
</dbReference>
<dbReference type="GO" id="GO:0048029">
    <property type="term" value="F:monosaccharide binding"/>
    <property type="evidence" value="ECO:0007669"/>
    <property type="project" value="TreeGrafter"/>
</dbReference>
<dbReference type="GO" id="GO:0005929">
    <property type="term" value="C:cilium"/>
    <property type="evidence" value="ECO:0007669"/>
    <property type="project" value="TreeGrafter"/>
</dbReference>
<feature type="compositionally biased region" description="Low complexity" evidence="4">
    <location>
        <begin position="877"/>
        <end position="889"/>
    </location>
</feature>
<feature type="compositionally biased region" description="Low complexity" evidence="4">
    <location>
        <begin position="701"/>
        <end position="724"/>
    </location>
</feature>
<feature type="region of interest" description="Disordered" evidence="4">
    <location>
        <begin position="499"/>
        <end position="538"/>
    </location>
</feature>
<keyword evidence="3 6" id="KW-0418">Kinase</keyword>
<dbReference type="VEuPathDB" id="HostDB:GeneID_118657502"/>
<feature type="compositionally biased region" description="Basic and acidic residues" evidence="4">
    <location>
        <begin position="593"/>
        <end position="613"/>
    </location>
</feature>
<gene>
    <name evidence="6" type="ORF">mMyoMyo1_000613</name>
</gene>
<dbReference type="Gene3D" id="3.30.200.20">
    <property type="entry name" value="Phosphorylase Kinase, domain 1"/>
    <property type="match status" value="1"/>
</dbReference>
<dbReference type="SMART" id="SM00811">
    <property type="entry name" value="Alpha_kinase"/>
    <property type="match status" value="1"/>
</dbReference>
<dbReference type="CDD" id="cd16969">
    <property type="entry name" value="Alpha_kinase_ALPK1"/>
    <property type="match status" value="1"/>
</dbReference>
<dbReference type="GO" id="GO:0005524">
    <property type="term" value="F:ATP binding"/>
    <property type="evidence" value="ECO:0007669"/>
    <property type="project" value="InterPro"/>
</dbReference>
<evidence type="ECO:0000313" key="6">
    <source>
        <dbReference type="EMBL" id="KAF6267366.1"/>
    </source>
</evidence>
<dbReference type="GO" id="GO:0002753">
    <property type="term" value="P:cytoplasmic pattern recognition receptor signaling pathway"/>
    <property type="evidence" value="ECO:0007669"/>
    <property type="project" value="TreeGrafter"/>
</dbReference>
<dbReference type="PROSITE" id="PS51158">
    <property type="entry name" value="ALPHA_KINASE"/>
    <property type="match status" value="1"/>
</dbReference>
<dbReference type="InterPro" id="IPR004166">
    <property type="entry name" value="a-kinase_dom"/>
</dbReference>
<organism evidence="6 7">
    <name type="scientific">Myotis myotis</name>
    <name type="common">Greater mouse-eared bat</name>
    <name type="synonym">Vespertilio myotis</name>
    <dbReference type="NCBI Taxonomy" id="51298"/>
    <lineage>
        <taxon>Eukaryota</taxon>
        <taxon>Metazoa</taxon>
        <taxon>Chordata</taxon>
        <taxon>Craniata</taxon>
        <taxon>Vertebrata</taxon>
        <taxon>Euteleostomi</taxon>
        <taxon>Mammalia</taxon>
        <taxon>Eutheria</taxon>
        <taxon>Laurasiatheria</taxon>
        <taxon>Chiroptera</taxon>
        <taxon>Yangochiroptera</taxon>
        <taxon>Vespertilionidae</taxon>
        <taxon>Myotis</taxon>
    </lineage>
</organism>